<evidence type="ECO:0000256" key="1">
    <source>
        <dbReference type="SAM" id="MobiDB-lite"/>
    </source>
</evidence>
<feature type="region of interest" description="Disordered" evidence="1">
    <location>
        <begin position="1"/>
        <end position="52"/>
    </location>
</feature>
<protein>
    <submittedName>
        <fullName evidence="2">Uncharacterized protein</fullName>
    </submittedName>
</protein>
<dbReference type="Proteomes" id="UP001499854">
    <property type="component" value="Unassembled WGS sequence"/>
</dbReference>
<gene>
    <name evidence="2" type="ORF">GCM10009838_08450</name>
</gene>
<dbReference type="EMBL" id="BAAAQM010000003">
    <property type="protein sequence ID" value="GAA1955132.1"/>
    <property type="molecule type" value="Genomic_DNA"/>
</dbReference>
<feature type="compositionally biased region" description="Basic and acidic residues" evidence="1">
    <location>
        <begin position="19"/>
        <end position="31"/>
    </location>
</feature>
<keyword evidence="3" id="KW-1185">Reference proteome</keyword>
<comment type="caution">
    <text evidence="2">The sequence shown here is derived from an EMBL/GenBank/DDBJ whole genome shotgun (WGS) entry which is preliminary data.</text>
</comment>
<accession>A0ABN2QPR6</accession>
<name>A0ABN2QPR6_9ACTN</name>
<organism evidence="2 3">
    <name type="scientific">Catenulispora subtropica</name>
    <dbReference type="NCBI Taxonomy" id="450798"/>
    <lineage>
        <taxon>Bacteria</taxon>
        <taxon>Bacillati</taxon>
        <taxon>Actinomycetota</taxon>
        <taxon>Actinomycetes</taxon>
        <taxon>Catenulisporales</taxon>
        <taxon>Catenulisporaceae</taxon>
        <taxon>Catenulispora</taxon>
    </lineage>
</organism>
<evidence type="ECO:0000313" key="3">
    <source>
        <dbReference type="Proteomes" id="UP001499854"/>
    </source>
</evidence>
<evidence type="ECO:0000313" key="2">
    <source>
        <dbReference type="EMBL" id="GAA1955132.1"/>
    </source>
</evidence>
<reference evidence="2 3" key="1">
    <citation type="journal article" date="2019" name="Int. J. Syst. Evol. Microbiol.">
        <title>The Global Catalogue of Microorganisms (GCM) 10K type strain sequencing project: providing services to taxonomists for standard genome sequencing and annotation.</title>
        <authorList>
            <consortium name="The Broad Institute Genomics Platform"/>
            <consortium name="The Broad Institute Genome Sequencing Center for Infectious Disease"/>
            <person name="Wu L."/>
            <person name="Ma J."/>
        </authorList>
    </citation>
    <scope>NUCLEOTIDE SEQUENCE [LARGE SCALE GENOMIC DNA]</scope>
    <source>
        <strain evidence="2 3">JCM 16013</strain>
    </source>
</reference>
<sequence length="111" mass="11455">MVASTSASEAAAKVAKFSNIDRSRPAEKDLPSARSTTTRTVPGSAAPSSVSAAQNAGVCELRFSGRFRVMVAVSPSSTASIPASAARRVVSSQLIALSCGLRQRAGKRDYP</sequence>
<feature type="compositionally biased region" description="Low complexity" evidence="1">
    <location>
        <begin position="41"/>
        <end position="52"/>
    </location>
</feature>
<proteinExistence type="predicted"/>